<feature type="signal peptide" evidence="4">
    <location>
        <begin position="1"/>
        <end position="23"/>
    </location>
</feature>
<keyword evidence="4" id="KW-0732">Signal</keyword>
<dbReference type="InterPro" id="IPR000160">
    <property type="entry name" value="GGDEF_dom"/>
</dbReference>
<dbReference type="PANTHER" id="PTHR45138">
    <property type="entry name" value="REGULATORY COMPONENTS OF SENSORY TRANSDUCTION SYSTEM"/>
    <property type="match status" value="1"/>
</dbReference>
<keyword evidence="3" id="KW-0472">Membrane</keyword>
<comment type="caution">
    <text evidence="6">The sequence shown here is derived from an EMBL/GenBank/DDBJ whole genome shotgun (WGS) entry which is preliminary data.</text>
</comment>
<dbReference type="Gene3D" id="3.30.70.270">
    <property type="match status" value="1"/>
</dbReference>
<organism evidence="6 7">
    <name type="scientific">Halopseudomonas salina</name>
    <dbReference type="NCBI Taxonomy" id="1323744"/>
    <lineage>
        <taxon>Bacteria</taxon>
        <taxon>Pseudomonadati</taxon>
        <taxon>Pseudomonadota</taxon>
        <taxon>Gammaproteobacteria</taxon>
        <taxon>Pseudomonadales</taxon>
        <taxon>Pseudomonadaceae</taxon>
        <taxon>Halopseudomonas</taxon>
    </lineage>
</organism>
<evidence type="ECO:0000256" key="1">
    <source>
        <dbReference type="ARBA" id="ARBA00012528"/>
    </source>
</evidence>
<feature type="domain" description="GGDEF" evidence="5">
    <location>
        <begin position="430"/>
        <end position="563"/>
    </location>
</feature>
<keyword evidence="7" id="KW-1185">Reference proteome</keyword>
<evidence type="ECO:0000256" key="4">
    <source>
        <dbReference type="SAM" id="SignalP"/>
    </source>
</evidence>
<feature type="transmembrane region" description="Helical" evidence="3">
    <location>
        <begin position="185"/>
        <end position="204"/>
    </location>
</feature>
<dbReference type="InterPro" id="IPR029787">
    <property type="entry name" value="Nucleotide_cyclase"/>
</dbReference>
<reference evidence="7" key="1">
    <citation type="journal article" date="2019" name="Int. J. Syst. Evol. Microbiol.">
        <title>The Global Catalogue of Microorganisms (GCM) 10K type strain sequencing project: providing services to taxonomists for standard genome sequencing and annotation.</title>
        <authorList>
            <consortium name="The Broad Institute Genomics Platform"/>
            <consortium name="The Broad Institute Genome Sequencing Center for Infectious Disease"/>
            <person name="Wu L."/>
            <person name="Ma J."/>
        </authorList>
    </citation>
    <scope>NUCLEOTIDE SEQUENCE [LARGE SCALE GENOMIC DNA]</scope>
    <source>
        <strain evidence="7">CGMCC 1.12482</strain>
    </source>
</reference>
<dbReference type="SUPFAM" id="SSF55073">
    <property type="entry name" value="Nucleotide cyclase"/>
    <property type="match status" value="1"/>
</dbReference>
<keyword evidence="3" id="KW-0812">Transmembrane</keyword>
<dbReference type="PANTHER" id="PTHR45138:SF9">
    <property type="entry name" value="DIGUANYLATE CYCLASE DGCM-RELATED"/>
    <property type="match status" value="1"/>
</dbReference>
<protein>
    <recommendedName>
        <fullName evidence="1">diguanylate cyclase</fullName>
        <ecNumber evidence="1">2.7.7.65</ecNumber>
    </recommendedName>
</protein>
<dbReference type="InterPro" id="IPR011623">
    <property type="entry name" value="7TMR_DISM_rcpt_extracell_dom1"/>
</dbReference>
<feature type="transmembrane region" description="Helical" evidence="3">
    <location>
        <begin position="306"/>
        <end position="322"/>
    </location>
</feature>
<accession>A0ABQ1P102</accession>
<name>A0ABQ1P102_9GAMM</name>
<dbReference type="Pfam" id="PF07695">
    <property type="entry name" value="7TMR-DISM_7TM"/>
    <property type="match status" value="1"/>
</dbReference>
<feature type="transmembrane region" description="Helical" evidence="3">
    <location>
        <begin position="329"/>
        <end position="350"/>
    </location>
</feature>
<feature type="transmembrane region" description="Helical" evidence="3">
    <location>
        <begin position="362"/>
        <end position="381"/>
    </location>
</feature>
<feature type="transmembrane region" description="Helical" evidence="3">
    <location>
        <begin position="277"/>
        <end position="294"/>
    </location>
</feature>
<dbReference type="RefSeq" id="WP_150277317.1">
    <property type="nucleotide sequence ID" value="NZ_BMFF01000001.1"/>
</dbReference>
<dbReference type="Pfam" id="PF00990">
    <property type="entry name" value="GGDEF"/>
    <property type="match status" value="1"/>
</dbReference>
<evidence type="ECO:0000256" key="2">
    <source>
        <dbReference type="ARBA" id="ARBA00034247"/>
    </source>
</evidence>
<dbReference type="CDD" id="cd01949">
    <property type="entry name" value="GGDEF"/>
    <property type="match status" value="1"/>
</dbReference>
<feature type="transmembrane region" description="Helical" evidence="3">
    <location>
        <begin position="246"/>
        <end position="265"/>
    </location>
</feature>
<dbReference type="InterPro" id="IPR050469">
    <property type="entry name" value="Diguanylate_Cyclase"/>
</dbReference>
<proteinExistence type="predicted"/>
<evidence type="ECO:0000313" key="6">
    <source>
        <dbReference type="EMBL" id="GGC89053.1"/>
    </source>
</evidence>
<dbReference type="PROSITE" id="PS50887">
    <property type="entry name" value="GGDEF"/>
    <property type="match status" value="1"/>
</dbReference>
<keyword evidence="3" id="KW-1133">Transmembrane helix</keyword>
<sequence length="575" mass="64466">MDLHYKQLFFLLLFLFHAPSVLAEPRALIHQPEVSLTEFRMGYHVDDSQSLTYADVRDLPFIETGNKTTLGTSARVTWFKVILENTSSVRQELYVHLPHAYHLKSVGFFEERDNELASSQNLDMDQAADDSLMYRGTAVYPLTLSAGEEATLYLRSHSFSHQWFAVDVFDHEASRRALIGINTDIALLVGMMLALVFYNGLLYFASSKKENIFYSFYLISGLVWIALSYGLIASAFNLYGTAVFKLNISLITMPIFLMLFMMAIFETRKFYPTEHRVLQGLLAVLIGVLAWGLFDISAALKPASTLAAIMMVVTFSVSISLYRKGNPLVKYFLVGHTFFVVFNGFAVLFYKGLVEPSYLNSHGVGIGIMLEALTLAFIISYRIKILEDIRASQDELKKQAATDPLTRLYNRRFFFSEADYLLELARNSHTPLTVVVIDIDHFKQVNDTHGHGVGDQVIVSIAQALKKFSRSKDLIARFGGEEFVMLLPETALEEATGCAERIRAAIENLRTTVEDSDIKCTISLGIAAVDVSNESIESALNRADKALYEAKNTGRNRICTHQSYAGNRTAPIVST</sequence>
<dbReference type="EC" id="2.7.7.65" evidence="1"/>
<dbReference type="Gene3D" id="2.60.40.2380">
    <property type="match status" value="1"/>
</dbReference>
<evidence type="ECO:0000259" key="5">
    <source>
        <dbReference type="PROSITE" id="PS50887"/>
    </source>
</evidence>
<gene>
    <name evidence="6" type="ORF">GCM10007418_05930</name>
</gene>
<evidence type="ECO:0000256" key="3">
    <source>
        <dbReference type="SAM" id="Phobius"/>
    </source>
</evidence>
<dbReference type="EMBL" id="BMFF01000001">
    <property type="protein sequence ID" value="GGC89053.1"/>
    <property type="molecule type" value="Genomic_DNA"/>
</dbReference>
<dbReference type="InterPro" id="IPR043128">
    <property type="entry name" value="Rev_trsase/Diguanyl_cyclase"/>
</dbReference>
<dbReference type="NCBIfam" id="TIGR00254">
    <property type="entry name" value="GGDEF"/>
    <property type="match status" value="1"/>
</dbReference>
<feature type="chain" id="PRO_5046258848" description="diguanylate cyclase" evidence="4">
    <location>
        <begin position="24"/>
        <end position="575"/>
    </location>
</feature>
<feature type="transmembrane region" description="Helical" evidence="3">
    <location>
        <begin position="216"/>
        <end position="240"/>
    </location>
</feature>
<dbReference type="SMART" id="SM00267">
    <property type="entry name" value="GGDEF"/>
    <property type="match status" value="1"/>
</dbReference>
<comment type="catalytic activity">
    <reaction evidence="2">
        <text>2 GTP = 3',3'-c-di-GMP + 2 diphosphate</text>
        <dbReference type="Rhea" id="RHEA:24898"/>
        <dbReference type="ChEBI" id="CHEBI:33019"/>
        <dbReference type="ChEBI" id="CHEBI:37565"/>
        <dbReference type="ChEBI" id="CHEBI:58805"/>
        <dbReference type="EC" id="2.7.7.65"/>
    </reaction>
</comment>
<dbReference type="Pfam" id="PF07696">
    <property type="entry name" value="7TMR-DISMED2"/>
    <property type="match status" value="1"/>
</dbReference>
<dbReference type="Proteomes" id="UP000638188">
    <property type="component" value="Unassembled WGS sequence"/>
</dbReference>
<dbReference type="InterPro" id="IPR011622">
    <property type="entry name" value="7TMR_DISM_rcpt_extracell_dom2"/>
</dbReference>
<evidence type="ECO:0000313" key="7">
    <source>
        <dbReference type="Proteomes" id="UP000638188"/>
    </source>
</evidence>